<evidence type="ECO:0000256" key="2">
    <source>
        <dbReference type="ARBA" id="ARBA00022737"/>
    </source>
</evidence>
<dbReference type="GO" id="GO:0006355">
    <property type="term" value="P:regulation of DNA-templated transcription"/>
    <property type="evidence" value="ECO:0007669"/>
    <property type="project" value="InterPro"/>
</dbReference>
<organism evidence="4 5">
    <name type="scientific">Malus domestica</name>
    <name type="common">Apple</name>
    <name type="synonym">Pyrus malus</name>
    <dbReference type="NCBI Taxonomy" id="3750"/>
    <lineage>
        <taxon>Eukaryota</taxon>
        <taxon>Viridiplantae</taxon>
        <taxon>Streptophyta</taxon>
        <taxon>Embryophyta</taxon>
        <taxon>Tracheophyta</taxon>
        <taxon>Spermatophyta</taxon>
        <taxon>Magnoliopsida</taxon>
        <taxon>eudicotyledons</taxon>
        <taxon>Gunneridae</taxon>
        <taxon>Pentapetalae</taxon>
        <taxon>rosids</taxon>
        <taxon>fabids</taxon>
        <taxon>Rosales</taxon>
        <taxon>Rosaceae</taxon>
        <taxon>Amygdaloideae</taxon>
        <taxon>Maleae</taxon>
        <taxon>Malus</taxon>
    </lineage>
</organism>
<protein>
    <recommendedName>
        <fullName evidence="3">CTLH domain-containing protein</fullName>
    </recommendedName>
</protein>
<name>A0A498HLN2_MALDO</name>
<accession>A0A498HLN2</accession>
<evidence type="ECO:0000256" key="1">
    <source>
        <dbReference type="ARBA" id="ARBA00022574"/>
    </source>
</evidence>
<keyword evidence="5" id="KW-1185">Reference proteome</keyword>
<comment type="caution">
    <text evidence="4">The sequence shown here is derived from an EMBL/GenBank/DDBJ whole genome shotgun (WGS) entry which is preliminary data.</text>
</comment>
<dbReference type="Proteomes" id="UP000290289">
    <property type="component" value="Chromosome 15"/>
</dbReference>
<gene>
    <name evidence="4" type="ORF">DVH24_012070</name>
</gene>
<dbReference type="STRING" id="3750.A0A498HLN2"/>
<dbReference type="InterPro" id="IPR027728">
    <property type="entry name" value="Topless_fam"/>
</dbReference>
<evidence type="ECO:0000259" key="3">
    <source>
        <dbReference type="PROSITE" id="PS50897"/>
    </source>
</evidence>
<dbReference type="SMART" id="SM00667">
    <property type="entry name" value="LisH"/>
    <property type="match status" value="1"/>
</dbReference>
<dbReference type="InterPro" id="IPR006594">
    <property type="entry name" value="LisH"/>
</dbReference>
<dbReference type="InterPro" id="IPR006595">
    <property type="entry name" value="CTLH_C"/>
</dbReference>
<dbReference type="EMBL" id="RDQH01000341">
    <property type="protein sequence ID" value="RXH72386.1"/>
    <property type="molecule type" value="Genomic_DNA"/>
</dbReference>
<keyword evidence="1" id="KW-0853">WD repeat</keyword>
<sequence>MEPNQSYCIDDMAAISQRDVIYSILQYLDFNNFGQTARTLEGESGLFFSLPYFEECFIHGEFDEAEEYFNGFTTVHDNIYSTKVIFELRWHKFLEALDENNYEEANELLHEELTTFLPYNQNLIAQATEIMNLHDVRIYLRLQGYGDLIEARTAAMIDIRRCLEANPLLVGKIRYRIPNHYSSGGLANLALPPPPAILLIRRASIAALQPPTTPLLVQVHFRLIPGFGYWVVIICN</sequence>
<evidence type="ECO:0000313" key="4">
    <source>
        <dbReference type="EMBL" id="RXH72386.1"/>
    </source>
</evidence>
<dbReference type="PROSITE" id="PS50897">
    <property type="entry name" value="CTLH"/>
    <property type="match status" value="1"/>
</dbReference>
<keyword evidence="2" id="KW-0677">Repeat</keyword>
<dbReference type="InterPro" id="IPR054080">
    <property type="entry name" value="TPR1-like_2nd"/>
</dbReference>
<dbReference type="AlphaFoldDB" id="A0A498HLN2"/>
<reference evidence="4 5" key="1">
    <citation type="submission" date="2018-10" db="EMBL/GenBank/DDBJ databases">
        <title>A high-quality apple genome assembly.</title>
        <authorList>
            <person name="Hu J."/>
        </authorList>
    </citation>
    <scope>NUCLEOTIDE SEQUENCE [LARGE SCALE GENOMIC DNA]</scope>
    <source>
        <strain evidence="5">cv. HFTH1</strain>
        <tissue evidence="4">Young leaf</tissue>
    </source>
</reference>
<dbReference type="Pfam" id="PF21889">
    <property type="entry name" value="TPR1-like_2nd"/>
    <property type="match status" value="1"/>
</dbReference>
<evidence type="ECO:0000313" key="5">
    <source>
        <dbReference type="Proteomes" id="UP000290289"/>
    </source>
</evidence>
<dbReference type="PROSITE" id="PS50896">
    <property type="entry name" value="LISH"/>
    <property type="match status" value="1"/>
</dbReference>
<feature type="domain" description="CTLH" evidence="3">
    <location>
        <begin position="60"/>
        <end position="104"/>
    </location>
</feature>
<proteinExistence type="predicted"/>
<dbReference type="PANTHER" id="PTHR44083:SF30">
    <property type="entry name" value="TOPLESS-LIKE PROTEIN"/>
    <property type="match status" value="1"/>
</dbReference>
<dbReference type="PANTHER" id="PTHR44083">
    <property type="entry name" value="TOPLESS-RELATED PROTEIN 1-RELATED"/>
    <property type="match status" value="1"/>
</dbReference>